<dbReference type="EMBL" id="BGPR01066424">
    <property type="protein sequence ID" value="GBO40983.1"/>
    <property type="molecule type" value="Genomic_DNA"/>
</dbReference>
<keyword evidence="2" id="KW-1185">Reference proteome</keyword>
<dbReference type="Proteomes" id="UP000499080">
    <property type="component" value="Unassembled WGS sequence"/>
</dbReference>
<name>A0A4Y2WUB4_ARAVE</name>
<gene>
    <name evidence="1" type="ORF">AVEN_2243_1</name>
</gene>
<protein>
    <submittedName>
        <fullName evidence="1">Uncharacterized protein</fullName>
    </submittedName>
</protein>
<sequence length="53" mass="5888">MPIHAAPRMGDYLFEHDDTVYPEGVEHGMGSETELVHAAPGMGDYLFEHDDTV</sequence>
<feature type="non-terminal residue" evidence="1">
    <location>
        <position position="53"/>
    </location>
</feature>
<reference evidence="1 2" key="1">
    <citation type="journal article" date="2019" name="Sci. Rep.">
        <title>Orb-weaving spider Araneus ventricosus genome elucidates the spidroin gene catalogue.</title>
        <authorList>
            <person name="Kono N."/>
            <person name="Nakamura H."/>
            <person name="Ohtoshi R."/>
            <person name="Moran D.A.P."/>
            <person name="Shinohara A."/>
            <person name="Yoshida Y."/>
            <person name="Fujiwara M."/>
            <person name="Mori M."/>
            <person name="Tomita M."/>
            <person name="Arakawa K."/>
        </authorList>
    </citation>
    <scope>NUCLEOTIDE SEQUENCE [LARGE SCALE GENOMIC DNA]</scope>
</reference>
<evidence type="ECO:0000313" key="2">
    <source>
        <dbReference type="Proteomes" id="UP000499080"/>
    </source>
</evidence>
<evidence type="ECO:0000313" key="1">
    <source>
        <dbReference type="EMBL" id="GBO40983.1"/>
    </source>
</evidence>
<accession>A0A4Y2WUB4</accession>
<proteinExistence type="predicted"/>
<organism evidence="1 2">
    <name type="scientific">Araneus ventricosus</name>
    <name type="common">Orbweaver spider</name>
    <name type="synonym">Epeira ventricosa</name>
    <dbReference type="NCBI Taxonomy" id="182803"/>
    <lineage>
        <taxon>Eukaryota</taxon>
        <taxon>Metazoa</taxon>
        <taxon>Ecdysozoa</taxon>
        <taxon>Arthropoda</taxon>
        <taxon>Chelicerata</taxon>
        <taxon>Arachnida</taxon>
        <taxon>Araneae</taxon>
        <taxon>Araneomorphae</taxon>
        <taxon>Entelegynae</taxon>
        <taxon>Araneoidea</taxon>
        <taxon>Araneidae</taxon>
        <taxon>Araneus</taxon>
    </lineage>
</organism>
<dbReference type="AlphaFoldDB" id="A0A4Y2WUB4"/>
<comment type="caution">
    <text evidence="1">The sequence shown here is derived from an EMBL/GenBank/DDBJ whole genome shotgun (WGS) entry which is preliminary data.</text>
</comment>